<evidence type="ECO:0000313" key="9">
    <source>
        <dbReference type="EMBL" id="MBM6921429.1"/>
    </source>
</evidence>
<evidence type="ECO:0000313" key="10">
    <source>
        <dbReference type="Proteomes" id="UP000774750"/>
    </source>
</evidence>
<feature type="transmembrane region" description="Helical" evidence="8">
    <location>
        <begin position="243"/>
        <end position="261"/>
    </location>
</feature>
<keyword evidence="7 8" id="KW-0472">Membrane</keyword>
<dbReference type="AlphaFoldDB" id="A0A939BDS9"/>
<evidence type="ECO:0000256" key="6">
    <source>
        <dbReference type="ARBA" id="ARBA00022989"/>
    </source>
</evidence>
<keyword evidence="10" id="KW-1185">Reference proteome</keyword>
<comment type="caution">
    <text evidence="9">The sequence shown here is derived from an EMBL/GenBank/DDBJ whole genome shotgun (WGS) entry which is preliminary data.</text>
</comment>
<dbReference type="Proteomes" id="UP000774750">
    <property type="component" value="Unassembled WGS sequence"/>
</dbReference>
<sequence length="262" mass="27232">MNAIAYTAGGTGFTFFMTMCGAAMVFFFKKSPRESIQRVFLGFAAGVMIAASVWSLLIPAIERAEEAGGIGWIPAAGGFMLGIAFLMLMDALLPHLHLGADHPEGLSSNLKRTTLLVLSVTLHNIPEGMAVGLAFAAAAQEGSPAALSAAAALALGMGIQNFPEGAAVSLPLRKEGFGVFRSFLYGSLSGLVELIFGVLVVLIAGSVAPLMPWMLAFAAGAMMYVVVEELIPEAHLGEHSHTGTIGVMAGFMVMMILDVALG</sequence>
<evidence type="ECO:0000256" key="7">
    <source>
        <dbReference type="ARBA" id="ARBA00023136"/>
    </source>
</evidence>
<dbReference type="GO" id="GO:0005886">
    <property type="term" value="C:plasma membrane"/>
    <property type="evidence" value="ECO:0007669"/>
    <property type="project" value="UniProtKB-SubCell"/>
</dbReference>
<organism evidence="9 10">
    <name type="scientific">Merdimmobilis hominis</name>
    <dbReference type="NCBI Taxonomy" id="2897707"/>
    <lineage>
        <taxon>Bacteria</taxon>
        <taxon>Bacillati</taxon>
        <taxon>Bacillota</taxon>
        <taxon>Clostridia</taxon>
        <taxon>Eubacteriales</taxon>
        <taxon>Oscillospiraceae</taxon>
        <taxon>Merdimmobilis</taxon>
    </lineage>
</organism>
<comment type="similarity">
    <text evidence="2">Belongs to the ZIP transporter (TC 2.A.5) family.</text>
</comment>
<feature type="transmembrane region" description="Helical" evidence="8">
    <location>
        <begin position="210"/>
        <end position="231"/>
    </location>
</feature>
<feature type="transmembrane region" description="Helical" evidence="8">
    <location>
        <begin position="70"/>
        <end position="93"/>
    </location>
</feature>
<feature type="transmembrane region" description="Helical" evidence="8">
    <location>
        <begin position="6"/>
        <end position="27"/>
    </location>
</feature>
<dbReference type="Pfam" id="PF02535">
    <property type="entry name" value="Zip"/>
    <property type="match status" value="1"/>
</dbReference>
<keyword evidence="3" id="KW-1003">Cell membrane</keyword>
<keyword evidence="4 8" id="KW-0812">Transmembrane</keyword>
<evidence type="ECO:0000256" key="5">
    <source>
        <dbReference type="ARBA" id="ARBA00022833"/>
    </source>
</evidence>
<name>A0A939BDS9_9FIRM</name>
<comment type="subcellular location">
    <subcellularLocation>
        <location evidence="1">Cell membrane</location>
        <topology evidence="1">Multi-pass membrane protein</topology>
    </subcellularLocation>
</comment>
<dbReference type="GO" id="GO:0005385">
    <property type="term" value="F:zinc ion transmembrane transporter activity"/>
    <property type="evidence" value="ECO:0007669"/>
    <property type="project" value="TreeGrafter"/>
</dbReference>
<evidence type="ECO:0000256" key="2">
    <source>
        <dbReference type="ARBA" id="ARBA00006939"/>
    </source>
</evidence>
<reference evidence="9" key="1">
    <citation type="submission" date="2020-08" db="EMBL/GenBank/DDBJ databases">
        <authorList>
            <person name="Cejkova D."/>
            <person name="Kubasova T."/>
            <person name="Jahodarova E."/>
            <person name="Rychlik I."/>
        </authorList>
    </citation>
    <scope>NUCLEOTIDE SEQUENCE</scope>
    <source>
        <strain evidence="9">An559</strain>
    </source>
</reference>
<dbReference type="EMBL" id="JACJKY010000016">
    <property type="protein sequence ID" value="MBM6921429.1"/>
    <property type="molecule type" value="Genomic_DNA"/>
</dbReference>
<accession>A0A939BDS9</accession>
<proteinExistence type="inferred from homology"/>
<evidence type="ECO:0000256" key="1">
    <source>
        <dbReference type="ARBA" id="ARBA00004651"/>
    </source>
</evidence>
<keyword evidence="5" id="KW-0862">Zinc</keyword>
<evidence type="ECO:0000256" key="4">
    <source>
        <dbReference type="ARBA" id="ARBA00022692"/>
    </source>
</evidence>
<keyword evidence="6 8" id="KW-1133">Transmembrane helix</keyword>
<dbReference type="RefSeq" id="WP_204447377.1">
    <property type="nucleotide sequence ID" value="NZ_JACJKY010000016.1"/>
</dbReference>
<dbReference type="PANTHER" id="PTHR11040:SF211">
    <property type="entry name" value="ZINC TRANSPORTER ZIP11"/>
    <property type="match status" value="1"/>
</dbReference>
<feature type="transmembrane region" description="Helical" evidence="8">
    <location>
        <begin position="183"/>
        <end position="204"/>
    </location>
</feature>
<evidence type="ECO:0000256" key="8">
    <source>
        <dbReference type="SAM" id="Phobius"/>
    </source>
</evidence>
<reference evidence="9" key="2">
    <citation type="journal article" date="2021" name="Sci. Rep.">
        <title>The distribution of antibiotic resistance genes in chicken gut microbiota commensals.</title>
        <authorList>
            <person name="Juricova H."/>
            <person name="Matiasovicova J."/>
            <person name="Kubasova T."/>
            <person name="Cejkova D."/>
            <person name="Rychlik I."/>
        </authorList>
    </citation>
    <scope>NUCLEOTIDE SEQUENCE</scope>
    <source>
        <strain evidence="9">An559</strain>
    </source>
</reference>
<dbReference type="InterPro" id="IPR003689">
    <property type="entry name" value="ZIP"/>
</dbReference>
<protein>
    <submittedName>
        <fullName evidence="9">ZIP family metal transporter</fullName>
    </submittedName>
</protein>
<dbReference type="PANTHER" id="PTHR11040">
    <property type="entry name" value="ZINC/IRON TRANSPORTER"/>
    <property type="match status" value="1"/>
</dbReference>
<gene>
    <name evidence="9" type="ORF">H6A12_09705</name>
</gene>
<evidence type="ECO:0000256" key="3">
    <source>
        <dbReference type="ARBA" id="ARBA00022475"/>
    </source>
</evidence>
<feature type="transmembrane region" description="Helical" evidence="8">
    <location>
        <begin position="39"/>
        <end position="58"/>
    </location>
</feature>